<keyword evidence="8" id="KW-1185">Reference proteome</keyword>
<dbReference type="Proteomes" id="UP000664882">
    <property type="component" value="Unassembled WGS sequence"/>
</dbReference>
<evidence type="ECO:0000313" key="7">
    <source>
        <dbReference type="EMBL" id="MBO1518725.1"/>
    </source>
</evidence>
<feature type="domain" description="Fatty acid hydroxylase" evidence="6">
    <location>
        <begin position="89"/>
        <end position="225"/>
    </location>
</feature>
<keyword evidence="2 5" id="KW-0812">Transmembrane</keyword>
<feature type="transmembrane region" description="Helical" evidence="5">
    <location>
        <begin position="44"/>
        <end position="70"/>
    </location>
</feature>
<dbReference type="InterPro" id="IPR006694">
    <property type="entry name" value="Fatty_acid_hydroxylase"/>
</dbReference>
<dbReference type="RefSeq" id="WP_208004457.1">
    <property type="nucleotide sequence ID" value="NZ_JAGDFX010000003.1"/>
</dbReference>
<evidence type="ECO:0000256" key="2">
    <source>
        <dbReference type="ARBA" id="ARBA00022692"/>
    </source>
</evidence>
<evidence type="ECO:0000256" key="3">
    <source>
        <dbReference type="ARBA" id="ARBA00022989"/>
    </source>
</evidence>
<feature type="transmembrane region" description="Helical" evidence="5">
    <location>
        <begin position="6"/>
        <end position="23"/>
    </location>
</feature>
<dbReference type="PANTHER" id="PTHR11863">
    <property type="entry name" value="STEROL DESATURASE"/>
    <property type="match status" value="1"/>
</dbReference>
<reference evidence="7 8" key="1">
    <citation type="submission" date="2021-03" db="EMBL/GenBank/DDBJ databases">
        <title>Oceanisphaera sp. nov., isolated from the intestine.</title>
        <authorList>
            <person name="Zhao L.-H."/>
            <person name="Shi L.-F."/>
        </authorList>
    </citation>
    <scope>NUCLEOTIDE SEQUENCE [LARGE SCALE GENOMIC DNA]</scope>
    <source>
        <strain evidence="7 8">DM8</strain>
    </source>
</reference>
<proteinExistence type="predicted"/>
<comment type="caution">
    <text evidence="7">The sequence shown here is derived from an EMBL/GenBank/DDBJ whole genome shotgun (WGS) entry which is preliminary data.</text>
</comment>
<evidence type="ECO:0000256" key="1">
    <source>
        <dbReference type="ARBA" id="ARBA00004370"/>
    </source>
</evidence>
<evidence type="ECO:0000313" key="8">
    <source>
        <dbReference type="Proteomes" id="UP000664882"/>
    </source>
</evidence>
<gene>
    <name evidence="7" type="ORF">J3U76_03575</name>
</gene>
<keyword evidence="3 5" id="KW-1133">Transmembrane helix</keyword>
<dbReference type="EMBL" id="JAGDFX010000003">
    <property type="protein sequence ID" value="MBO1518725.1"/>
    <property type="molecule type" value="Genomic_DNA"/>
</dbReference>
<name>A0ABS3NDW9_9GAMM</name>
<evidence type="ECO:0000256" key="5">
    <source>
        <dbReference type="SAM" id="Phobius"/>
    </source>
</evidence>
<evidence type="ECO:0000259" key="6">
    <source>
        <dbReference type="Pfam" id="PF04116"/>
    </source>
</evidence>
<comment type="subcellular location">
    <subcellularLocation>
        <location evidence="1">Membrane</location>
    </subcellularLocation>
</comment>
<accession>A0ABS3NDW9</accession>
<protein>
    <submittedName>
        <fullName evidence="7">Sterol desaturase family protein</fullName>
    </submittedName>
</protein>
<organism evidence="7 8">
    <name type="scientific">Oceanisphaera pacifica</name>
    <dbReference type="NCBI Taxonomy" id="2818389"/>
    <lineage>
        <taxon>Bacteria</taxon>
        <taxon>Pseudomonadati</taxon>
        <taxon>Pseudomonadota</taxon>
        <taxon>Gammaproteobacteria</taxon>
        <taxon>Aeromonadales</taxon>
        <taxon>Aeromonadaceae</taxon>
        <taxon>Oceanisphaera</taxon>
    </lineage>
</organism>
<keyword evidence="4 5" id="KW-0472">Membrane</keyword>
<sequence length="263" mass="30448">MFELEPWIRLGCFVGILLLMMWWEWRSPRRPQPQNRSQRWPRNLLLLVINTLILRWCFPLAAVGAALLASEQNWGLFNAWPVPTWLSLVLSLLILDLLIYLQHRLLHALPLLWRLHRVHHADVGFDVTTGLRFHPLEILLSMLVKLSAVILLGAPPLAVLLFEVLLNATAMFNHANINLPTRLDIVLRRILVTPDMHRVHHSVTPAETNSNFGFNLPWWDRLFGTYQAAPKAGHVGMTIGLTQFRTPAEQRLHQQLLQPFRRK</sequence>
<dbReference type="InterPro" id="IPR050307">
    <property type="entry name" value="Sterol_Desaturase_Related"/>
</dbReference>
<feature type="transmembrane region" description="Helical" evidence="5">
    <location>
        <begin position="82"/>
        <end position="101"/>
    </location>
</feature>
<dbReference type="Pfam" id="PF04116">
    <property type="entry name" value="FA_hydroxylase"/>
    <property type="match status" value="1"/>
</dbReference>
<evidence type="ECO:0000256" key="4">
    <source>
        <dbReference type="ARBA" id="ARBA00023136"/>
    </source>
</evidence>
<feature type="transmembrane region" description="Helical" evidence="5">
    <location>
        <begin position="142"/>
        <end position="166"/>
    </location>
</feature>